<protein>
    <recommendedName>
        <fullName evidence="4">Chromosome partition protein Smc</fullName>
    </recommendedName>
</protein>
<sequence>MQDDMTEGALTPRVILYTSAVGQPVIDACRMSAPGPASLAAFAPEAALRHLASGEKLFIIWHGAAETLARALAAGSAPGPALTEWSAAMQQVLAVFRRNRRRVTLLADSVFTSPGAALTELGLQVAPAGARDPAYPAHLAALADLAIARLPELAAVLAELQASSILPAPQAFDLAALDQIAAGLAAQTADQARSAEAHQAALDEAGLLQEQLSLLQETMEAQAAGWDRQKAALQQRVTELEPLADTADRLRAELEQLRPLTAEAADLRQKIAERDDRLAKTEHLHSQTAARLATSESEMAHLQAQLDLLQAALDMQAAEAGRQAAAASDQDMARLLADLRREAEARVAAEVQLGRLRGQIVVQQQERNDLIAARDAMSRLTADSTGLLDTIAAQARELEKLRAREAELVASLEQLHAHETELSQALSAEIAERERVFASHSWKMTEPLRTARRLLSRPRS</sequence>
<organism evidence="2 3">
    <name type="scientific">Gemmobacter aquatilis</name>
    <dbReference type="NCBI Taxonomy" id="933059"/>
    <lineage>
        <taxon>Bacteria</taxon>
        <taxon>Pseudomonadati</taxon>
        <taxon>Pseudomonadota</taxon>
        <taxon>Alphaproteobacteria</taxon>
        <taxon>Rhodobacterales</taxon>
        <taxon>Paracoccaceae</taxon>
        <taxon>Gemmobacter</taxon>
    </lineage>
</organism>
<proteinExistence type="predicted"/>
<evidence type="ECO:0008006" key="4">
    <source>
        <dbReference type="Google" id="ProtNLM"/>
    </source>
</evidence>
<evidence type="ECO:0000313" key="2">
    <source>
        <dbReference type="EMBL" id="SEO24158.1"/>
    </source>
</evidence>
<feature type="coiled-coil region" evidence="1">
    <location>
        <begin position="292"/>
        <end position="319"/>
    </location>
</feature>
<accession>A0A1H8N3U9</accession>
<dbReference type="EMBL" id="FOCE01000016">
    <property type="protein sequence ID" value="SEO24158.1"/>
    <property type="molecule type" value="Genomic_DNA"/>
</dbReference>
<evidence type="ECO:0000256" key="1">
    <source>
        <dbReference type="SAM" id="Coils"/>
    </source>
</evidence>
<dbReference type="Proteomes" id="UP000198761">
    <property type="component" value="Unassembled WGS sequence"/>
</dbReference>
<dbReference type="RefSeq" id="WP_091303566.1">
    <property type="nucleotide sequence ID" value="NZ_FOCE01000016.1"/>
</dbReference>
<evidence type="ECO:0000313" key="3">
    <source>
        <dbReference type="Proteomes" id="UP000198761"/>
    </source>
</evidence>
<keyword evidence="1" id="KW-0175">Coiled coil</keyword>
<gene>
    <name evidence="2" type="ORF">SAMN04488103_11628</name>
</gene>
<dbReference type="STRING" id="933059.SAMN04488103_11628"/>
<reference evidence="2 3" key="1">
    <citation type="submission" date="2016-10" db="EMBL/GenBank/DDBJ databases">
        <authorList>
            <person name="de Groot N.N."/>
        </authorList>
    </citation>
    <scope>NUCLEOTIDE SEQUENCE [LARGE SCALE GENOMIC DNA]</scope>
    <source>
        <strain evidence="2 3">DSM 3857</strain>
    </source>
</reference>
<name>A0A1H8N3U9_9RHOB</name>
<keyword evidence="3" id="KW-1185">Reference proteome</keyword>
<dbReference type="AlphaFoldDB" id="A0A1H8N3U9"/>